<dbReference type="EMBL" id="AHNQ02000019">
    <property type="protein sequence ID" value="EKO25884.1"/>
    <property type="molecule type" value="Genomic_DNA"/>
</dbReference>
<evidence type="ECO:0000313" key="2">
    <source>
        <dbReference type="EMBL" id="EKO25884.1"/>
    </source>
</evidence>
<reference evidence="2 3" key="1">
    <citation type="submission" date="2012-09" db="EMBL/GenBank/DDBJ databases">
        <authorList>
            <person name="Harkins D.M."/>
            <person name="Durkin A.S."/>
            <person name="Brinkac L.M."/>
            <person name="Selengut J.D."/>
            <person name="Sanka R."/>
            <person name="DePew J."/>
            <person name="Purushe J."/>
            <person name="Chanthongthip A."/>
            <person name="Lattana O."/>
            <person name="Phetsouvanh R."/>
            <person name="Newton P.N."/>
            <person name="Vinetz J.M."/>
            <person name="Sutton G.G."/>
            <person name="Nelson W.C."/>
            <person name="Fouts D.E."/>
        </authorList>
    </citation>
    <scope>NUCLEOTIDE SEQUENCE [LARGE SCALE GENOMIC DNA]</scope>
    <source>
        <strain evidence="2 3">UI 12621</strain>
    </source>
</reference>
<organism evidence="2 3">
    <name type="scientific">Leptospira interrogans str. UI 12621</name>
    <dbReference type="NCBI Taxonomy" id="1049937"/>
    <lineage>
        <taxon>Bacteria</taxon>
        <taxon>Pseudomonadati</taxon>
        <taxon>Spirochaetota</taxon>
        <taxon>Spirochaetia</taxon>
        <taxon>Leptospirales</taxon>
        <taxon>Leptospiraceae</taxon>
        <taxon>Leptospira</taxon>
    </lineage>
</organism>
<sequence length="45" mass="5612">MFERFLGKKNWIYLFIFGVLRFPFFGLFFFKIKKNSRMKSDVYFG</sequence>
<proteinExistence type="predicted"/>
<feature type="transmembrane region" description="Helical" evidence="1">
    <location>
        <begin position="12"/>
        <end position="30"/>
    </location>
</feature>
<dbReference type="Proteomes" id="UP000006324">
    <property type="component" value="Unassembled WGS sequence"/>
</dbReference>
<comment type="caution">
    <text evidence="2">The sequence shown here is derived from an EMBL/GenBank/DDBJ whole genome shotgun (WGS) entry which is preliminary data.</text>
</comment>
<name>A0A0F6HC56_LEPIR</name>
<dbReference type="AlphaFoldDB" id="A0A0F6HC56"/>
<protein>
    <submittedName>
        <fullName evidence="2">Uncharacterized protein</fullName>
    </submittedName>
</protein>
<gene>
    <name evidence="2" type="ORF">LEP1GSC104_1605</name>
</gene>
<evidence type="ECO:0000313" key="3">
    <source>
        <dbReference type="Proteomes" id="UP000006324"/>
    </source>
</evidence>
<keyword evidence="1" id="KW-0472">Membrane</keyword>
<keyword evidence="1" id="KW-1133">Transmembrane helix</keyword>
<evidence type="ECO:0000256" key="1">
    <source>
        <dbReference type="SAM" id="Phobius"/>
    </source>
</evidence>
<accession>A0A0F6HC56</accession>
<keyword evidence="1" id="KW-0812">Transmembrane</keyword>